<proteinExistence type="predicted"/>
<feature type="region of interest" description="Disordered" evidence="1">
    <location>
        <begin position="200"/>
        <end position="224"/>
    </location>
</feature>
<reference evidence="2 3" key="1">
    <citation type="submission" date="2018-01" db="EMBL/GenBank/DDBJ databases">
        <title>Genomic Sequence of Chromobacterium MWU13-2610 from wild cranberry bogs within the Cape Cod National Seashore.</title>
        <authorList>
            <person name="O'Hara-Hanley K."/>
            <person name="Soby S."/>
            <person name="Harrison A."/>
        </authorList>
    </citation>
    <scope>NUCLEOTIDE SEQUENCE [LARGE SCALE GENOMIC DNA]</scope>
    <source>
        <strain evidence="2 3">MWU13-2610</strain>
    </source>
</reference>
<comment type="caution">
    <text evidence="2">The sequence shown here is derived from an EMBL/GenBank/DDBJ whole genome shotgun (WGS) entry which is preliminary data.</text>
</comment>
<accession>A0A2K4MKB9</accession>
<organism evidence="2 3">
    <name type="scientific">Chromobacterium sinusclupearum</name>
    <dbReference type="NCBI Taxonomy" id="2077146"/>
    <lineage>
        <taxon>Bacteria</taxon>
        <taxon>Pseudomonadati</taxon>
        <taxon>Pseudomonadota</taxon>
        <taxon>Betaproteobacteria</taxon>
        <taxon>Neisseriales</taxon>
        <taxon>Chromobacteriaceae</taxon>
        <taxon>Chromobacterium</taxon>
    </lineage>
</organism>
<gene>
    <name evidence="2" type="ORF">C2134_16660</name>
</gene>
<dbReference type="Pfam" id="PF11655">
    <property type="entry name" value="DUF2589"/>
    <property type="match status" value="1"/>
</dbReference>
<dbReference type="InterPro" id="IPR024510">
    <property type="entry name" value="DUF2589"/>
</dbReference>
<dbReference type="AlphaFoldDB" id="A0A2K4MKB9"/>
<feature type="compositionally biased region" description="Pro residues" evidence="1">
    <location>
        <begin position="206"/>
        <end position="216"/>
    </location>
</feature>
<evidence type="ECO:0000256" key="1">
    <source>
        <dbReference type="SAM" id="MobiDB-lite"/>
    </source>
</evidence>
<dbReference type="Proteomes" id="UP000236416">
    <property type="component" value="Unassembled WGS sequence"/>
</dbReference>
<dbReference type="EMBL" id="PPTF01000073">
    <property type="protein sequence ID" value="POA97459.1"/>
    <property type="molecule type" value="Genomic_DNA"/>
</dbReference>
<evidence type="ECO:0000313" key="3">
    <source>
        <dbReference type="Proteomes" id="UP000236416"/>
    </source>
</evidence>
<name>A0A2K4MKB9_9NEIS</name>
<keyword evidence="3" id="KW-1185">Reference proteome</keyword>
<dbReference type="RefSeq" id="WP_071109871.1">
    <property type="nucleotide sequence ID" value="NZ_PPTF01000073.1"/>
</dbReference>
<sequence length="224" mass="23837">MPDTNDEKLLSMAQHFSGLPMKALIGGPLQAAVQAQHGLALAQTQTLLETGFSRVTDAQGKLTGYRPLTAAIELSASNGPASSALTLNLPVMTLLQLPALAIQSVDIAFDMEVKSSFERETNDQNASKQEGDATWDARAGWGVFGVELKGTVARASSQTRQDKQDSNQSNSAHYHVEIKAEQQAMPEGVKLLLQAFSKTLETRPLESPPSSQPSPPLAAKSSPA</sequence>
<protein>
    <submittedName>
        <fullName evidence="2">DUF2589 domain-containing protein</fullName>
    </submittedName>
</protein>
<evidence type="ECO:0000313" key="2">
    <source>
        <dbReference type="EMBL" id="POA97459.1"/>
    </source>
</evidence>